<protein>
    <submittedName>
        <fullName evidence="7">O-antigen ligase</fullName>
    </submittedName>
</protein>
<feature type="transmembrane region" description="Helical" evidence="5">
    <location>
        <begin position="326"/>
        <end position="343"/>
    </location>
</feature>
<accession>A0AA46DBW5</accession>
<sequence>MAYSQVVATHVLAVTAALFIGLLRLGEKLTVPRHLLVPLCLCAVSVLVSWWWAVHRPLATDRLLLYYAVLLLGVATYLLCRKGEPRDTLAYLLAIALVHLFLLVAVLVWLRAVMEGADDLARKIPFHSNIRHFSYHSYLAAAAAASVVLLSRRLLLVPVLLTAAALYGAVILGGRGALYSWLVFVAVLLVITPQRKRFLLASVTALLVAVAAAYFSHTAGLGAHLSLFARAELNSDVLYRSAGRLPIWRDAAHAILAHPGFGYGPEGYVASHCCNPATVQPHSFVLQFLMEFGVVGCMLLGVLVWRVQKAIAGAAGWRARLATSEEVRVLVAILAGFFVYAAVDGLLYHAVPLFHFAVLVALLAAAAHRAAQAMEAPGAAPRPA</sequence>
<evidence type="ECO:0000256" key="1">
    <source>
        <dbReference type="ARBA" id="ARBA00004141"/>
    </source>
</evidence>
<gene>
    <name evidence="7" type="ORF">EV676_10899</name>
</gene>
<dbReference type="InterPro" id="IPR051533">
    <property type="entry name" value="WaaL-like"/>
</dbReference>
<evidence type="ECO:0000256" key="5">
    <source>
        <dbReference type="SAM" id="Phobius"/>
    </source>
</evidence>
<reference evidence="7 8" key="1">
    <citation type="submission" date="2019-03" db="EMBL/GenBank/DDBJ databases">
        <title>Genomic Encyclopedia of Type Strains, Phase IV (KMG-IV): sequencing the most valuable type-strain genomes for metagenomic binning, comparative biology and taxonomic classification.</title>
        <authorList>
            <person name="Goeker M."/>
        </authorList>
    </citation>
    <scope>NUCLEOTIDE SEQUENCE [LARGE SCALE GENOMIC DNA]</scope>
    <source>
        <strain evidence="7 8">DSM 15264</strain>
    </source>
</reference>
<evidence type="ECO:0000256" key="3">
    <source>
        <dbReference type="ARBA" id="ARBA00022989"/>
    </source>
</evidence>
<evidence type="ECO:0000259" key="6">
    <source>
        <dbReference type="Pfam" id="PF04932"/>
    </source>
</evidence>
<comment type="caution">
    <text evidence="7">The sequence shown here is derived from an EMBL/GenBank/DDBJ whole genome shotgun (WGS) entry which is preliminary data.</text>
</comment>
<dbReference type="AlphaFoldDB" id="A0AA46DBW5"/>
<dbReference type="GO" id="GO:0016020">
    <property type="term" value="C:membrane"/>
    <property type="evidence" value="ECO:0007669"/>
    <property type="project" value="UniProtKB-SubCell"/>
</dbReference>
<organism evidence="7 8">
    <name type="scientific">Caldimonas thermodepolymerans</name>
    <dbReference type="NCBI Taxonomy" id="215580"/>
    <lineage>
        <taxon>Bacteria</taxon>
        <taxon>Pseudomonadati</taxon>
        <taxon>Pseudomonadota</taxon>
        <taxon>Betaproteobacteria</taxon>
        <taxon>Burkholderiales</taxon>
        <taxon>Sphaerotilaceae</taxon>
        <taxon>Caldimonas</taxon>
    </lineage>
</organism>
<feature type="transmembrane region" description="Helical" evidence="5">
    <location>
        <begin position="35"/>
        <end position="52"/>
    </location>
</feature>
<evidence type="ECO:0000313" key="8">
    <source>
        <dbReference type="Proteomes" id="UP000294772"/>
    </source>
</evidence>
<feature type="transmembrane region" description="Helical" evidence="5">
    <location>
        <begin position="130"/>
        <end position="149"/>
    </location>
</feature>
<proteinExistence type="predicted"/>
<dbReference type="InterPro" id="IPR007016">
    <property type="entry name" value="O-antigen_ligase-rel_domated"/>
</dbReference>
<comment type="subcellular location">
    <subcellularLocation>
        <location evidence="1">Membrane</location>
        <topology evidence="1">Multi-pass membrane protein</topology>
    </subcellularLocation>
</comment>
<dbReference type="Proteomes" id="UP000294772">
    <property type="component" value="Unassembled WGS sequence"/>
</dbReference>
<feature type="transmembrane region" description="Helical" evidence="5">
    <location>
        <begin position="89"/>
        <end position="110"/>
    </location>
</feature>
<keyword evidence="3 5" id="KW-1133">Transmembrane helix</keyword>
<feature type="transmembrane region" description="Helical" evidence="5">
    <location>
        <begin position="176"/>
        <end position="191"/>
    </location>
</feature>
<evidence type="ECO:0000313" key="7">
    <source>
        <dbReference type="EMBL" id="TCP05866.1"/>
    </source>
</evidence>
<feature type="transmembrane region" description="Helical" evidence="5">
    <location>
        <begin position="6"/>
        <end position="23"/>
    </location>
</feature>
<feature type="transmembrane region" description="Helical" evidence="5">
    <location>
        <begin position="198"/>
        <end position="217"/>
    </location>
</feature>
<evidence type="ECO:0000256" key="2">
    <source>
        <dbReference type="ARBA" id="ARBA00022692"/>
    </source>
</evidence>
<dbReference type="EMBL" id="SLXF01000008">
    <property type="protein sequence ID" value="TCP05866.1"/>
    <property type="molecule type" value="Genomic_DNA"/>
</dbReference>
<feature type="domain" description="O-antigen ligase-related" evidence="6">
    <location>
        <begin position="161"/>
        <end position="300"/>
    </location>
</feature>
<feature type="transmembrane region" description="Helical" evidence="5">
    <location>
        <begin position="284"/>
        <end position="305"/>
    </location>
</feature>
<dbReference type="RefSeq" id="WP_265119613.1">
    <property type="nucleotide sequence ID" value="NZ_CP110416.1"/>
</dbReference>
<evidence type="ECO:0000256" key="4">
    <source>
        <dbReference type="ARBA" id="ARBA00023136"/>
    </source>
</evidence>
<dbReference type="Pfam" id="PF04932">
    <property type="entry name" value="Wzy_C"/>
    <property type="match status" value="1"/>
</dbReference>
<keyword evidence="2 5" id="KW-0812">Transmembrane</keyword>
<dbReference type="PANTHER" id="PTHR37422">
    <property type="entry name" value="TEICHURONIC ACID BIOSYNTHESIS PROTEIN TUAE"/>
    <property type="match status" value="1"/>
</dbReference>
<keyword evidence="7" id="KW-0436">Ligase</keyword>
<dbReference type="PANTHER" id="PTHR37422:SF13">
    <property type="entry name" value="LIPOPOLYSACCHARIDE BIOSYNTHESIS PROTEIN PA4999-RELATED"/>
    <property type="match status" value="1"/>
</dbReference>
<feature type="transmembrane region" description="Helical" evidence="5">
    <location>
        <begin position="349"/>
        <end position="367"/>
    </location>
</feature>
<dbReference type="GO" id="GO:0016874">
    <property type="term" value="F:ligase activity"/>
    <property type="evidence" value="ECO:0007669"/>
    <property type="project" value="UniProtKB-KW"/>
</dbReference>
<feature type="transmembrane region" description="Helical" evidence="5">
    <location>
        <begin position="64"/>
        <end position="80"/>
    </location>
</feature>
<keyword evidence="4 5" id="KW-0472">Membrane</keyword>
<name>A0AA46DBW5_9BURK</name>